<dbReference type="AlphaFoldDB" id="A0AAJ0CH66"/>
<proteinExistence type="predicted"/>
<keyword evidence="4" id="KW-1185">Reference proteome</keyword>
<feature type="compositionally biased region" description="Low complexity" evidence="1">
    <location>
        <begin position="131"/>
        <end position="142"/>
    </location>
</feature>
<protein>
    <recommendedName>
        <fullName evidence="2">N-acetyltransferase ESCO zinc-finger domain-containing protein</fullName>
    </recommendedName>
</protein>
<evidence type="ECO:0000259" key="2">
    <source>
        <dbReference type="Pfam" id="PF13878"/>
    </source>
</evidence>
<dbReference type="InterPro" id="IPR028005">
    <property type="entry name" value="AcTrfase_ESCO_Znf_dom"/>
</dbReference>
<feature type="compositionally biased region" description="Basic and acidic residues" evidence="1">
    <location>
        <begin position="40"/>
        <end position="53"/>
    </location>
</feature>
<gene>
    <name evidence="3" type="ORF">QQS21_010721</name>
</gene>
<evidence type="ECO:0000313" key="3">
    <source>
        <dbReference type="EMBL" id="KAK2591592.1"/>
    </source>
</evidence>
<evidence type="ECO:0000313" key="4">
    <source>
        <dbReference type="Proteomes" id="UP001251528"/>
    </source>
</evidence>
<feature type="compositionally biased region" description="Basic and acidic residues" evidence="1">
    <location>
        <begin position="115"/>
        <end position="129"/>
    </location>
</feature>
<dbReference type="Proteomes" id="UP001251528">
    <property type="component" value="Unassembled WGS sequence"/>
</dbReference>
<accession>A0AAJ0CH66</accession>
<dbReference type="Pfam" id="PF13878">
    <property type="entry name" value="zf-C2H2_3"/>
    <property type="match status" value="1"/>
</dbReference>
<organism evidence="3 4">
    <name type="scientific">Conoideocrella luteorostrata</name>
    <dbReference type="NCBI Taxonomy" id="1105319"/>
    <lineage>
        <taxon>Eukaryota</taxon>
        <taxon>Fungi</taxon>
        <taxon>Dikarya</taxon>
        <taxon>Ascomycota</taxon>
        <taxon>Pezizomycotina</taxon>
        <taxon>Sordariomycetes</taxon>
        <taxon>Hypocreomycetidae</taxon>
        <taxon>Hypocreales</taxon>
        <taxon>Clavicipitaceae</taxon>
        <taxon>Conoideocrella</taxon>
    </lineage>
</organism>
<feature type="compositionally biased region" description="Basic and acidic residues" evidence="1">
    <location>
        <begin position="183"/>
        <end position="193"/>
    </location>
</feature>
<dbReference type="EMBL" id="JASWJB010000323">
    <property type="protein sequence ID" value="KAK2591592.1"/>
    <property type="molecule type" value="Genomic_DNA"/>
</dbReference>
<feature type="compositionally biased region" description="Pro residues" evidence="1">
    <location>
        <begin position="73"/>
        <end position="85"/>
    </location>
</feature>
<feature type="region of interest" description="Disordered" evidence="1">
    <location>
        <begin position="1"/>
        <end position="221"/>
    </location>
</feature>
<name>A0AAJ0CH66_9HYPO</name>
<comment type="caution">
    <text evidence="3">The sequence shown here is derived from an EMBL/GenBank/DDBJ whole genome shotgun (WGS) entry which is preliminary data.</text>
</comment>
<evidence type="ECO:0000256" key="1">
    <source>
        <dbReference type="SAM" id="MobiDB-lite"/>
    </source>
</evidence>
<reference evidence="3" key="1">
    <citation type="submission" date="2023-06" db="EMBL/GenBank/DDBJ databases">
        <title>Conoideocrella luteorostrata (Hypocreales: Clavicipitaceae), a potential biocontrol fungus for elongate hemlock scale in United States Christmas tree production areas.</title>
        <authorList>
            <person name="Barrett H."/>
            <person name="Lovett B."/>
            <person name="Macias A.M."/>
            <person name="Stajich J.E."/>
            <person name="Kasson M.T."/>
        </authorList>
    </citation>
    <scope>NUCLEOTIDE SEQUENCE</scope>
    <source>
        <strain evidence="3">ARSEF 14590</strain>
    </source>
</reference>
<sequence length="275" mass="30919">MMSSSPEYAITKPGMPHHLLRKREKPLRTYGKRSTPTPELRGEPPAKKARFESDAQVQICRGPLVAPREQPQPLTPDPSPQPESEPLPSTEALHITEKAPRSSILNYFKPVLTEPKTKVAEEEKMKSPDKPLSATTVTPTAPTRRKPRLLRIRATSLPSDISSEDAASITSRDETDSNFSSPDAKRKGLHEVEGNALNQTRSGDKVIDMNKRKRLRSKRSPTVQTTLNISSQAAYSECKTCGILYNPLYPDDVKYHEKWHKTVTIYNTKRKLDDL</sequence>
<feature type="domain" description="N-acetyltransferase ESCO zinc-finger" evidence="2">
    <location>
        <begin position="224"/>
        <end position="261"/>
    </location>
</feature>